<feature type="transmembrane region" description="Helical" evidence="1">
    <location>
        <begin position="12"/>
        <end position="33"/>
    </location>
</feature>
<keyword evidence="1" id="KW-0472">Membrane</keyword>
<dbReference type="Proteomes" id="UP001172737">
    <property type="component" value="Unassembled WGS sequence"/>
</dbReference>
<keyword evidence="3" id="KW-1185">Reference proteome</keyword>
<sequence>MKGSINRSIGTAFGAVYVLVGLLGFTVSGGHAAAGHEGGMLLGIFEVNVTHNVAHLLIGAAMILAARASVSASRVTNGVIGAAYLLLAALGPFIGGDHSLNILALNSADNVLHAASAVLLIGIAVAADRRARVEEPVRA</sequence>
<accession>A0AAW7M089</accession>
<comment type="caution">
    <text evidence="2">The sequence shown here is derived from an EMBL/GenBank/DDBJ whole genome shotgun (WGS) entry which is preliminary data.</text>
</comment>
<reference evidence="2" key="1">
    <citation type="submission" date="2023-06" db="EMBL/GenBank/DDBJ databases">
        <title>Sysu t00039.</title>
        <authorList>
            <person name="Gao L."/>
            <person name="Fang B.-Z."/>
            <person name="Li W.-J."/>
        </authorList>
    </citation>
    <scope>NUCLEOTIDE SEQUENCE</scope>
    <source>
        <strain evidence="2">SYSU T00039</strain>
    </source>
</reference>
<evidence type="ECO:0000313" key="3">
    <source>
        <dbReference type="Proteomes" id="UP001172737"/>
    </source>
</evidence>
<evidence type="ECO:0000256" key="1">
    <source>
        <dbReference type="SAM" id="Phobius"/>
    </source>
</evidence>
<protein>
    <submittedName>
        <fullName evidence="2">DUF4383 domain-containing protein</fullName>
    </submittedName>
</protein>
<dbReference type="Pfam" id="PF14325">
    <property type="entry name" value="DUF4383"/>
    <property type="match status" value="1"/>
</dbReference>
<dbReference type="RefSeq" id="WP_301118592.1">
    <property type="nucleotide sequence ID" value="NZ_JAUHPX010000002.1"/>
</dbReference>
<feature type="transmembrane region" description="Helical" evidence="1">
    <location>
        <begin position="82"/>
        <end position="105"/>
    </location>
</feature>
<dbReference type="EMBL" id="JAUHPX010000002">
    <property type="protein sequence ID" value="MDN4487534.1"/>
    <property type="molecule type" value="Genomic_DNA"/>
</dbReference>
<organism evidence="2 3">
    <name type="scientific">Demequina lignilytica</name>
    <dbReference type="NCBI Taxonomy" id="3051663"/>
    <lineage>
        <taxon>Bacteria</taxon>
        <taxon>Bacillati</taxon>
        <taxon>Actinomycetota</taxon>
        <taxon>Actinomycetes</taxon>
        <taxon>Micrococcales</taxon>
        <taxon>Demequinaceae</taxon>
        <taxon>Demequina</taxon>
    </lineage>
</organism>
<evidence type="ECO:0000313" key="2">
    <source>
        <dbReference type="EMBL" id="MDN4487534.1"/>
    </source>
</evidence>
<keyword evidence="1" id="KW-0812">Transmembrane</keyword>
<proteinExistence type="predicted"/>
<keyword evidence="1" id="KW-1133">Transmembrane helix</keyword>
<feature type="transmembrane region" description="Helical" evidence="1">
    <location>
        <begin position="111"/>
        <end position="128"/>
    </location>
</feature>
<gene>
    <name evidence="2" type="ORF">QQX10_05040</name>
</gene>
<feature type="transmembrane region" description="Helical" evidence="1">
    <location>
        <begin position="53"/>
        <end position="70"/>
    </location>
</feature>
<dbReference type="AlphaFoldDB" id="A0AAW7M089"/>
<name>A0AAW7M089_9MICO</name>